<evidence type="ECO:0000256" key="1">
    <source>
        <dbReference type="SAM" id="MobiDB-lite"/>
    </source>
</evidence>
<accession>K0RP67</accession>
<feature type="compositionally biased region" description="Low complexity" evidence="1">
    <location>
        <begin position="1"/>
        <end position="11"/>
    </location>
</feature>
<dbReference type="Proteomes" id="UP000266841">
    <property type="component" value="Unassembled WGS sequence"/>
</dbReference>
<dbReference type="PROSITE" id="PS50330">
    <property type="entry name" value="UIM"/>
    <property type="match status" value="1"/>
</dbReference>
<feature type="region of interest" description="Disordered" evidence="1">
    <location>
        <begin position="44"/>
        <end position="185"/>
    </location>
</feature>
<evidence type="ECO:0000313" key="3">
    <source>
        <dbReference type="Proteomes" id="UP000266841"/>
    </source>
</evidence>
<name>K0RP67_THAOC</name>
<proteinExistence type="predicted"/>
<dbReference type="EMBL" id="AGNL01036415">
    <property type="protein sequence ID" value="EJK54079.1"/>
    <property type="molecule type" value="Genomic_DNA"/>
</dbReference>
<evidence type="ECO:0000313" key="2">
    <source>
        <dbReference type="EMBL" id="EJK54079.1"/>
    </source>
</evidence>
<reference evidence="2 3" key="1">
    <citation type="journal article" date="2012" name="Genome Biol.">
        <title>Genome and low-iron response of an oceanic diatom adapted to chronic iron limitation.</title>
        <authorList>
            <person name="Lommer M."/>
            <person name="Specht M."/>
            <person name="Roy A.S."/>
            <person name="Kraemer L."/>
            <person name="Andreson R."/>
            <person name="Gutowska M.A."/>
            <person name="Wolf J."/>
            <person name="Bergner S.V."/>
            <person name="Schilhabel M.B."/>
            <person name="Klostermeier U.C."/>
            <person name="Beiko R.G."/>
            <person name="Rosenstiel P."/>
            <person name="Hippler M."/>
            <person name="Laroche J."/>
        </authorList>
    </citation>
    <scope>NUCLEOTIDE SEQUENCE [LARGE SCALE GENOMIC DNA]</scope>
    <source>
        <strain evidence="2 3">CCMP1005</strain>
    </source>
</reference>
<feature type="region of interest" description="Disordered" evidence="1">
    <location>
        <begin position="1"/>
        <end position="21"/>
    </location>
</feature>
<dbReference type="InterPro" id="IPR003903">
    <property type="entry name" value="UIM_dom"/>
</dbReference>
<organism evidence="2 3">
    <name type="scientific">Thalassiosira oceanica</name>
    <name type="common">Marine diatom</name>
    <dbReference type="NCBI Taxonomy" id="159749"/>
    <lineage>
        <taxon>Eukaryota</taxon>
        <taxon>Sar</taxon>
        <taxon>Stramenopiles</taxon>
        <taxon>Ochrophyta</taxon>
        <taxon>Bacillariophyta</taxon>
        <taxon>Coscinodiscophyceae</taxon>
        <taxon>Thalassiosirophycidae</taxon>
        <taxon>Thalassiosirales</taxon>
        <taxon>Thalassiosiraceae</taxon>
        <taxon>Thalassiosira</taxon>
    </lineage>
</organism>
<keyword evidence="3" id="KW-1185">Reference proteome</keyword>
<protein>
    <submittedName>
        <fullName evidence="2">Uncharacterized protein</fullName>
    </submittedName>
</protein>
<dbReference type="AlphaFoldDB" id="K0RP67"/>
<sequence>MLARRQPAASAARRDSPGTIPSEVQLQMAIEMSLGDQERRLSAYSARRGRGAVAAPSQREDGSRPRSLLRPQTDDAATLRGGLKAQRELRSRSGSLLRPPTDDPSTLRGGLTAHSAPDAFEPDADELWDLAGSAAAERTANRMRRPARPGFNERRRAAGRRRVPPLGGTVPAPPAATPPSGRSGA</sequence>
<gene>
    <name evidence="2" type="ORF">THAOC_26367</name>
</gene>
<comment type="caution">
    <text evidence="2">The sequence shown here is derived from an EMBL/GenBank/DDBJ whole genome shotgun (WGS) entry which is preliminary data.</text>
</comment>